<dbReference type="Pfam" id="PF04316">
    <property type="entry name" value="FlgM"/>
    <property type="match status" value="1"/>
</dbReference>
<dbReference type="InterPro" id="IPR031316">
    <property type="entry name" value="FlgM_C"/>
</dbReference>
<dbReference type="Proteomes" id="UP000184465">
    <property type="component" value="Unassembled WGS sequence"/>
</dbReference>
<dbReference type="OrthoDB" id="2112849at2"/>
<reference evidence="8 9" key="1">
    <citation type="submission" date="2016-11" db="EMBL/GenBank/DDBJ databases">
        <authorList>
            <person name="Jaros S."/>
            <person name="Januszkiewicz K."/>
            <person name="Wedrychowicz H."/>
        </authorList>
    </citation>
    <scope>NUCLEOTIDE SEQUENCE [LARGE SCALE GENOMIC DNA]</scope>
    <source>
        <strain evidence="8 9">DSM 15212</strain>
    </source>
</reference>
<dbReference type="SUPFAM" id="SSF101498">
    <property type="entry name" value="Anti-sigma factor FlgM"/>
    <property type="match status" value="1"/>
</dbReference>
<protein>
    <recommendedName>
        <fullName evidence="2">Negative regulator of flagellin synthesis</fullName>
    </recommendedName>
</protein>
<dbReference type="RefSeq" id="WP_073146949.1">
    <property type="nucleotide sequence ID" value="NZ_FRAG01000005.1"/>
</dbReference>
<evidence type="ECO:0000256" key="3">
    <source>
        <dbReference type="ARBA" id="ARBA00022491"/>
    </source>
</evidence>
<keyword evidence="3" id="KW-0678">Repressor</keyword>
<evidence type="ECO:0000313" key="9">
    <source>
        <dbReference type="Proteomes" id="UP000184465"/>
    </source>
</evidence>
<evidence type="ECO:0000256" key="6">
    <source>
        <dbReference type="ARBA" id="ARBA00023163"/>
    </source>
</evidence>
<dbReference type="InterPro" id="IPR035890">
    <property type="entry name" value="Anti-sigma-28_factor_FlgM_sf"/>
</dbReference>
<evidence type="ECO:0000313" key="8">
    <source>
        <dbReference type="EMBL" id="SHJ66427.1"/>
    </source>
</evidence>
<dbReference type="AlphaFoldDB" id="A0A1M6L5E3"/>
<evidence type="ECO:0000256" key="4">
    <source>
        <dbReference type="ARBA" id="ARBA00022795"/>
    </source>
</evidence>
<keyword evidence="5" id="KW-0805">Transcription regulation</keyword>
<dbReference type="STRING" id="1121301.SAMN02745912_00663"/>
<comment type="similarity">
    <text evidence="1">Belongs to the FlgM family.</text>
</comment>
<keyword evidence="6" id="KW-0804">Transcription</keyword>
<evidence type="ECO:0000256" key="5">
    <source>
        <dbReference type="ARBA" id="ARBA00023015"/>
    </source>
</evidence>
<name>A0A1M6L5E3_PARC5</name>
<feature type="domain" description="Anti-sigma-28 factor FlgM C-terminal" evidence="7">
    <location>
        <begin position="34"/>
        <end position="87"/>
    </location>
</feature>
<dbReference type="InterPro" id="IPR007412">
    <property type="entry name" value="FlgM"/>
</dbReference>
<dbReference type="GO" id="GO:0045892">
    <property type="term" value="P:negative regulation of DNA-templated transcription"/>
    <property type="evidence" value="ECO:0007669"/>
    <property type="project" value="InterPro"/>
</dbReference>
<evidence type="ECO:0000256" key="2">
    <source>
        <dbReference type="ARBA" id="ARBA00017823"/>
    </source>
</evidence>
<organism evidence="8 9">
    <name type="scientific">Paramaledivibacter caminithermalis (strain DSM 15212 / CIP 107654 / DViRD3)</name>
    <name type="common">Clostridium caminithermale</name>
    <dbReference type="NCBI Taxonomy" id="1121301"/>
    <lineage>
        <taxon>Bacteria</taxon>
        <taxon>Bacillati</taxon>
        <taxon>Bacillota</taxon>
        <taxon>Clostridia</taxon>
        <taxon>Peptostreptococcales</taxon>
        <taxon>Caminicellaceae</taxon>
        <taxon>Paramaledivibacter</taxon>
    </lineage>
</organism>
<keyword evidence="9" id="KW-1185">Reference proteome</keyword>
<proteinExistence type="inferred from homology"/>
<accession>A0A1M6L5E3</accession>
<keyword evidence="4" id="KW-1005">Bacterial flagellum biogenesis</keyword>
<dbReference type="GO" id="GO:0044781">
    <property type="term" value="P:bacterial-type flagellum organization"/>
    <property type="evidence" value="ECO:0007669"/>
    <property type="project" value="UniProtKB-KW"/>
</dbReference>
<dbReference type="NCBIfam" id="TIGR03824">
    <property type="entry name" value="FlgM_jcvi"/>
    <property type="match status" value="1"/>
</dbReference>
<dbReference type="EMBL" id="FRAG01000005">
    <property type="protein sequence ID" value="SHJ66427.1"/>
    <property type="molecule type" value="Genomic_DNA"/>
</dbReference>
<evidence type="ECO:0000259" key="7">
    <source>
        <dbReference type="Pfam" id="PF04316"/>
    </source>
</evidence>
<sequence length="96" mass="10918">MKIFSNSNIQKVMASYKSKTTKACQNNKTYEAKDKIEISSKAKDFQVAMNAFKNLPDVREEKVADIKKAIASGTYNPSAEEIIDKMFERVSFDKKI</sequence>
<gene>
    <name evidence="8" type="ORF">SAMN02745912_00663</name>
</gene>
<evidence type="ECO:0000256" key="1">
    <source>
        <dbReference type="ARBA" id="ARBA00005322"/>
    </source>
</evidence>